<comment type="similarity">
    <text evidence="2">Belongs to the psaN family.</text>
</comment>
<accession>A0AAW1NTG1</accession>
<dbReference type="InterPro" id="IPR008796">
    <property type="entry name" value="PSAN"/>
</dbReference>
<evidence type="ECO:0000313" key="9">
    <source>
        <dbReference type="EMBL" id="KAK9798518.1"/>
    </source>
</evidence>
<protein>
    <submittedName>
        <fullName evidence="9">Uncharacterized protein</fullName>
    </submittedName>
</protein>
<dbReference type="Gene3D" id="1.20.5.740">
    <property type="entry name" value="Single helix bin"/>
    <property type="match status" value="1"/>
</dbReference>
<evidence type="ECO:0000256" key="6">
    <source>
        <dbReference type="ARBA" id="ARBA00022836"/>
    </source>
</evidence>
<evidence type="ECO:0000256" key="7">
    <source>
        <dbReference type="ARBA" id="ARBA00023078"/>
    </source>
</evidence>
<dbReference type="GO" id="GO:0009535">
    <property type="term" value="C:chloroplast thylakoid membrane"/>
    <property type="evidence" value="ECO:0007669"/>
    <property type="project" value="UniProtKB-SubCell"/>
</dbReference>
<name>A0AAW1NTG1_9CHLO</name>
<reference evidence="9 10" key="1">
    <citation type="journal article" date="2024" name="Nat. Commun.">
        <title>Phylogenomics reveals the evolutionary origins of lichenization in chlorophyte algae.</title>
        <authorList>
            <person name="Puginier C."/>
            <person name="Libourel C."/>
            <person name="Otte J."/>
            <person name="Skaloud P."/>
            <person name="Haon M."/>
            <person name="Grisel S."/>
            <person name="Petersen M."/>
            <person name="Berrin J.G."/>
            <person name="Delaux P.M."/>
            <person name="Dal Grande F."/>
            <person name="Keller J."/>
        </authorList>
    </citation>
    <scope>NUCLEOTIDE SEQUENCE [LARGE SCALE GENOMIC DNA]</scope>
    <source>
        <strain evidence="9 10">SAG 2036</strain>
    </source>
</reference>
<proteinExistence type="inferred from homology"/>
<dbReference type="PANTHER" id="PTHR36327:SF1">
    <property type="entry name" value="OS03G0731100 PROTEIN"/>
    <property type="match status" value="1"/>
</dbReference>
<evidence type="ECO:0000256" key="8">
    <source>
        <dbReference type="ARBA" id="ARBA00023136"/>
    </source>
</evidence>
<dbReference type="GO" id="GO:0009522">
    <property type="term" value="C:photosystem I"/>
    <property type="evidence" value="ECO:0007669"/>
    <property type="project" value="UniProtKB-KW"/>
</dbReference>
<keyword evidence="8" id="KW-0472">Membrane</keyword>
<sequence>MQGLAPSQPCFQHWRVKRLFSAQCRLSGRSHTGSCAQQSVAPCAATRRSVLLLLPVLQFTFGGVAEASDGPPPAGSDEAPAGLIEELLKKSKANKETNDKSRFDSYYKRNLKDYFETEMRDPRIAAKKGLSPETIKSMQRYLEKNK</sequence>
<evidence type="ECO:0000256" key="3">
    <source>
        <dbReference type="ARBA" id="ARBA00022528"/>
    </source>
</evidence>
<keyword evidence="3" id="KW-0150">Chloroplast</keyword>
<dbReference type="AlphaFoldDB" id="A0AAW1NTG1"/>
<keyword evidence="10" id="KW-1185">Reference proteome</keyword>
<dbReference type="Pfam" id="PF05479">
    <property type="entry name" value="PsaN"/>
    <property type="match status" value="1"/>
</dbReference>
<evidence type="ECO:0000313" key="10">
    <source>
        <dbReference type="Proteomes" id="UP001465755"/>
    </source>
</evidence>
<dbReference type="GO" id="GO:0015979">
    <property type="term" value="P:photosynthesis"/>
    <property type="evidence" value="ECO:0007669"/>
    <property type="project" value="UniProtKB-KW"/>
</dbReference>
<dbReference type="EMBL" id="JALJOQ010000098">
    <property type="protein sequence ID" value="KAK9798518.1"/>
    <property type="molecule type" value="Genomic_DNA"/>
</dbReference>
<keyword evidence="5" id="KW-0934">Plastid</keyword>
<dbReference type="PANTHER" id="PTHR36327">
    <property type="entry name" value="UNNAMED PRODUCT"/>
    <property type="match status" value="1"/>
</dbReference>
<evidence type="ECO:0000256" key="2">
    <source>
        <dbReference type="ARBA" id="ARBA00010661"/>
    </source>
</evidence>
<keyword evidence="4" id="KW-0602">Photosynthesis</keyword>
<evidence type="ECO:0000256" key="5">
    <source>
        <dbReference type="ARBA" id="ARBA00022640"/>
    </source>
</evidence>
<evidence type="ECO:0000256" key="4">
    <source>
        <dbReference type="ARBA" id="ARBA00022531"/>
    </source>
</evidence>
<dbReference type="Proteomes" id="UP001465755">
    <property type="component" value="Unassembled WGS sequence"/>
</dbReference>
<evidence type="ECO:0000256" key="1">
    <source>
        <dbReference type="ARBA" id="ARBA00004622"/>
    </source>
</evidence>
<keyword evidence="6" id="KW-0603">Photosystem I</keyword>
<comment type="caution">
    <text evidence="9">The sequence shown here is derived from an EMBL/GenBank/DDBJ whole genome shotgun (WGS) entry which is preliminary data.</text>
</comment>
<comment type="subcellular location">
    <subcellularLocation>
        <location evidence="1">Plastid</location>
        <location evidence="1">Chloroplast thylakoid membrane</location>
        <topology evidence="1">Peripheral membrane protein</topology>
        <orientation evidence="1">Lumenal side</orientation>
    </subcellularLocation>
</comment>
<keyword evidence="7" id="KW-0793">Thylakoid</keyword>
<organism evidence="9 10">
    <name type="scientific">Symbiochloris irregularis</name>
    <dbReference type="NCBI Taxonomy" id="706552"/>
    <lineage>
        <taxon>Eukaryota</taxon>
        <taxon>Viridiplantae</taxon>
        <taxon>Chlorophyta</taxon>
        <taxon>core chlorophytes</taxon>
        <taxon>Trebouxiophyceae</taxon>
        <taxon>Trebouxiales</taxon>
        <taxon>Trebouxiaceae</taxon>
        <taxon>Symbiochloris</taxon>
    </lineage>
</organism>
<gene>
    <name evidence="9" type="ORF">WJX73_006265</name>
</gene>